<evidence type="ECO:0000256" key="2">
    <source>
        <dbReference type="SAM" id="MobiDB-lite"/>
    </source>
</evidence>
<evidence type="ECO:0000256" key="1">
    <source>
        <dbReference type="ARBA" id="ARBA00022801"/>
    </source>
</evidence>
<feature type="domain" description="Isochorismatase-like" evidence="3">
    <location>
        <begin position="62"/>
        <end position="235"/>
    </location>
</feature>
<evidence type="ECO:0000259" key="3">
    <source>
        <dbReference type="Pfam" id="PF00857"/>
    </source>
</evidence>
<evidence type="ECO:0000313" key="5">
    <source>
        <dbReference type="Proteomes" id="UP000564885"/>
    </source>
</evidence>
<dbReference type="GO" id="GO:0016787">
    <property type="term" value="F:hydrolase activity"/>
    <property type="evidence" value="ECO:0007669"/>
    <property type="project" value="UniProtKB-KW"/>
</dbReference>
<dbReference type="InterPro" id="IPR036380">
    <property type="entry name" value="Isochorismatase-like_sf"/>
</dbReference>
<protein>
    <submittedName>
        <fullName evidence="4">Cysteine hydrolase</fullName>
    </submittedName>
</protein>
<feature type="region of interest" description="Disordered" evidence="2">
    <location>
        <begin position="1"/>
        <end position="41"/>
    </location>
</feature>
<dbReference type="EMBL" id="JABEPP010000005">
    <property type="protein sequence ID" value="NNM74510.1"/>
    <property type="molecule type" value="Genomic_DNA"/>
</dbReference>
<dbReference type="AlphaFoldDB" id="A0A849IEK0"/>
<keyword evidence="5" id="KW-1185">Reference proteome</keyword>
<dbReference type="CDD" id="cd00431">
    <property type="entry name" value="cysteine_hydrolases"/>
    <property type="match status" value="1"/>
</dbReference>
<dbReference type="Pfam" id="PF00857">
    <property type="entry name" value="Isochorismatase"/>
    <property type="match status" value="1"/>
</dbReference>
<gene>
    <name evidence="4" type="ORF">HJG44_19300</name>
</gene>
<comment type="caution">
    <text evidence="4">The sequence shown here is derived from an EMBL/GenBank/DDBJ whole genome shotgun (WGS) entry which is preliminary data.</text>
</comment>
<evidence type="ECO:0000313" key="4">
    <source>
        <dbReference type="EMBL" id="NNM74510.1"/>
    </source>
</evidence>
<dbReference type="PANTHER" id="PTHR43540">
    <property type="entry name" value="PEROXYUREIDOACRYLATE/UREIDOACRYLATE AMIDOHYDROLASE-RELATED"/>
    <property type="match status" value="1"/>
</dbReference>
<accession>A0A849IEK0</accession>
<name>A0A849IEK0_9HYPH</name>
<organism evidence="4 5">
    <name type="scientific">Enterovirga aerilata</name>
    <dbReference type="NCBI Taxonomy" id="2730920"/>
    <lineage>
        <taxon>Bacteria</taxon>
        <taxon>Pseudomonadati</taxon>
        <taxon>Pseudomonadota</taxon>
        <taxon>Alphaproteobacteria</taxon>
        <taxon>Hyphomicrobiales</taxon>
        <taxon>Methylobacteriaceae</taxon>
        <taxon>Enterovirga</taxon>
    </lineage>
</organism>
<dbReference type="PANTHER" id="PTHR43540:SF6">
    <property type="entry name" value="ISOCHORISMATASE-LIKE DOMAIN-CONTAINING PROTEIN"/>
    <property type="match status" value="1"/>
</dbReference>
<sequence length="248" mass="27791">MAARSRRAATGGRRPTATPPSGWRSWSATFPAPEHCQGRTGERRLAKTDEELTRGPIPENAVHLCVDMQNIFARDTPWHTPWMERVLPEVVRVVEAHPDRTVFTRFIPAARPGEGRGTWKHYYEKWADLTLERLPPDMIELVPELARFVPPAKVIDKKVYSPWFEPALTQELERRGTDTLVVTGGETDVCVLAAVLGAVDRGYRVIVGKDCLCSSSDTAHDASITLYRRRYGQQVEVASASTIVANWS</sequence>
<dbReference type="Gene3D" id="3.40.50.850">
    <property type="entry name" value="Isochorismatase-like"/>
    <property type="match status" value="1"/>
</dbReference>
<dbReference type="SUPFAM" id="SSF52499">
    <property type="entry name" value="Isochorismatase-like hydrolases"/>
    <property type="match status" value="1"/>
</dbReference>
<keyword evidence="1 4" id="KW-0378">Hydrolase</keyword>
<dbReference type="Proteomes" id="UP000564885">
    <property type="component" value="Unassembled WGS sequence"/>
</dbReference>
<dbReference type="InterPro" id="IPR050272">
    <property type="entry name" value="Isochorismatase-like_hydrls"/>
</dbReference>
<feature type="compositionally biased region" description="Low complexity" evidence="2">
    <location>
        <begin position="8"/>
        <end position="22"/>
    </location>
</feature>
<reference evidence="4 5" key="1">
    <citation type="submission" date="2020-04" db="EMBL/GenBank/DDBJ databases">
        <title>Enterovirga sp. isolate from soil.</title>
        <authorList>
            <person name="Chea S."/>
            <person name="Kim D.-U."/>
        </authorList>
    </citation>
    <scope>NUCLEOTIDE SEQUENCE [LARGE SCALE GENOMIC DNA]</scope>
    <source>
        <strain evidence="4 5">DB1703</strain>
    </source>
</reference>
<dbReference type="InterPro" id="IPR000868">
    <property type="entry name" value="Isochorismatase-like_dom"/>
</dbReference>
<proteinExistence type="predicted"/>